<dbReference type="Proteomes" id="UP000620382">
    <property type="component" value="Unassembled WGS sequence"/>
</dbReference>
<evidence type="ECO:0000256" key="1">
    <source>
        <dbReference type="SAM" id="Phobius"/>
    </source>
</evidence>
<keyword evidence="3" id="KW-1185">Reference proteome</keyword>
<name>A0ABS1H1G4_9PSED</name>
<proteinExistence type="predicted"/>
<keyword evidence="1" id="KW-1133">Transmembrane helix</keyword>
<keyword evidence="1" id="KW-0812">Transmembrane</keyword>
<reference evidence="2 3" key="1">
    <citation type="submission" date="2021-01" db="EMBL/GenBank/DDBJ databases">
        <title>Antibiotic resistance and phylogeny of Pseudomonas spp. isolated over three decades from chicken meat in the Norwegian food chain.</title>
        <authorList>
            <person name="Moen B."/>
        </authorList>
    </citation>
    <scope>NUCLEOTIDE SEQUENCE [LARGE SCALE GENOMIC DNA]</scope>
    <source>
        <strain evidence="2 3">MF6766</strain>
    </source>
</reference>
<evidence type="ECO:0000313" key="3">
    <source>
        <dbReference type="Proteomes" id="UP000620382"/>
    </source>
</evidence>
<accession>A0ABS1H1G4</accession>
<gene>
    <name evidence="2" type="ORF">JJD71_28710</name>
</gene>
<keyword evidence="1" id="KW-0472">Membrane</keyword>
<protein>
    <submittedName>
        <fullName evidence="2">Uncharacterized protein</fullName>
    </submittedName>
</protein>
<organism evidence="2 3">
    <name type="scientific">Pseudomonas haemolytica</name>
    <dbReference type="NCBI Taxonomy" id="2600065"/>
    <lineage>
        <taxon>Bacteria</taxon>
        <taxon>Pseudomonadati</taxon>
        <taxon>Pseudomonadota</taxon>
        <taxon>Gammaproteobacteria</taxon>
        <taxon>Pseudomonadales</taxon>
        <taxon>Pseudomonadaceae</taxon>
        <taxon>Pseudomonas</taxon>
    </lineage>
</organism>
<dbReference type="RefSeq" id="WP_200657724.1">
    <property type="nucleotide sequence ID" value="NZ_JAENSR010000015.1"/>
</dbReference>
<feature type="transmembrane region" description="Helical" evidence="1">
    <location>
        <begin position="61"/>
        <end position="78"/>
    </location>
</feature>
<evidence type="ECO:0000313" key="2">
    <source>
        <dbReference type="EMBL" id="MBK3463049.1"/>
    </source>
</evidence>
<sequence length="181" mass="19680">MAKRLKNSLQKARKSGLFCEQILINDSYSQIWHSAINILKTSLILLCHLTLLPKDKRMKNALIVLMLMIFGCLGLWGYDTYKKSSAKTKRLESLEHARTSGMSSIRSALKDPASAQFKDVRIADVTGAVCGQVNAKNSYGGYSGFARFAVSNGQATIDDGSLAALTLIADLCAKISTTNEG</sequence>
<dbReference type="EMBL" id="JAENSR010000015">
    <property type="protein sequence ID" value="MBK3463049.1"/>
    <property type="molecule type" value="Genomic_DNA"/>
</dbReference>
<comment type="caution">
    <text evidence="2">The sequence shown here is derived from an EMBL/GenBank/DDBJ whole genome shotgun (WGS) entry which is preliminary data.</text>
</comment>